<dbReference type="EMBL" id="BKCJ010171006">
    <property type="protein sequence ID" value="GEY34704.1"/>
    <property type="molecule type" value="Genomic_DNA"/>
</dbReference>
<dbReference type="GO" id="GO:0004519">
    <property type="term" value="F:endonuclease activity"/>
    <property type="evidence" value="ECO:0007669"/>
    <property type="project" value="UniProtKB-KW"/>
</dbReference>
<dbReference type="GO" id="GO:0003964">
    <property type="term" value="F:RNA-directed DNA polymerase activity"/>
    <property type="evidence" value="ECO:0007669"/>
    <property type="project" value="UniProtKB-KW"/>
</dbReference>
<evidence type="ECO:0000256" key="2">
    <source>
        <dbReference type="ARBA" id="ARBA00022695"/>
    </source>
</evidence>
<evidence type="ECO:0000256" key="4">
    <source>
        <dbReference type="ARBA" id="ARBA00022759"/>
    </source>
</evidence>
<dbReference type="GO" id="GO:0016787">
    <property type="term" value="F:hydrolase activity"/>
    <property type="evidence" value="ECO:0007669"/>
    <property type="project" value="UniProtKB-KW"/>
</dbReference>
<dbReference type="InterPro" id="IPR036875">
    <property type="entry name" value="Znf_CCHC_sf"/>
</dbReference>
<dbReference type="CDD" id="cd01647">
    <property type="entry name" value="RT_LTR"/>
    <property type="match status" value="1"/>
</dbReference>
<dbReference type="Gene3D" id="3.10.10.10">
    <property type="entry name" value="HIV Type 1 Reverse Transcriptase, subunit A, domain 1"/>
    <property type="match status" value="2"/>
</dbReference>
<dbReference type="PANTHER" id="PTHR35046:SF26">
    <property type="entry name" value="RNA-DIRECTED DNA POLYMERASE"/>
    <property type="match status" value="1"/>
</dbReference>
<feature type="compositionally biased region" description="Basic and acidic residues" evidence="7">
    <location>
        <begin position="233"/>
        <end position="242"/>
    </location>
</feature>
<feature type="region of interest" description="Disordered" evidence="7">
    <location>
        <begin position="197"/>
        <end position="242"/>
    </location>
</feature>
<dbReference type="SUPFAM" id="SSF56672">
    <property type="entry name" value="DNA/RNA polymerases"/>
    <property type="match status" value="1"/>
</dbReference>
<dbReference type="Pfam" id="PF17917">
    <property type="entry name" value="RT_RNaseH"/>
    <property type="match status" value="1"/>
</dbReference>
<dbReference type="InterPro" id="IPR041373">
    <property type="entry name" value="RT_RNaseH"/>
</dbReference>
<reference evidence="10" key="1">
    <citation type="journal article" date="2019" name="Sci. Rep.">
        <title>Draft genome of Tanacetum cinerariifolium, the natural source of mosquito coil.</title>
        <authorList>
            <person name="Yamashiro T."/>
            <person name="Shiraishi A."/>
            <person name="Satake H."/>
            <person name="Nakayama K."/>
        </authorList>
    </citation>
    <scope>NUCLEOTIDE SEQUENCE</scope>
</reference>
<keyword evidence="1" id="KW-0808">Transferase</keyword>
<dbReference type="InterPro" id="IPR000477">
    <property type="entry name" value="RT_dom"/>
</dbReference>
<evidence type="ECO:0000256" key="6">
    <source>
        <dbReference type="ARBA" id="ARBA00022918"/>
    </source>
</evidence>
<dbReference type="Pfam" id="PF00078">
    <property type="entry name" value="RVT_1"/>
    <property type="match status" value="1"/>
</dbReference>
<name>A0A699HP92_TANCI</name>
<keyword evidence="5" id="KW-0378">Hydrolase</keyword>
<dbReference type="AlphaFoldDB" id="A0A699HP92"/>
<dbReference type="FunFam" id="3.30.70.270:FF:000003">
    <property type="entry name" value="Transposon Ty3-G Gag-Pol polyprotein"/>
    <property type="match status" value="1"/>
</dbReference>
<evidence type="ECO:0000259" key="9">
    <source>
        <dbReference type="Pfam" id="PF17917"/>
    </source>
</evidence>
<keyword evidence="3" id="KW-0540">Nuclease</keyword>
<evidence type="ECO:0000256" key="3">
    <source>
        <dbReference type="ARBA" id="ARBA00022722"/>
    </source>
</evidence>
<accession>A0A699HP92</accession>
<evidence type="ECO:0000256" key="5">
    <source>
        <dbReference type="ARBA" id="ARBA00022801"/>
    </source>
</evidence>
<evidence type="ECO:0008006" key="11">
    <source>
        <dbReference type="Google" id="ProtNLM"/>
    </source>
</evidence>
<comment type="caution">
    <text evidence="10">The sequence shown here is derived from an EMBL/GenBank/DDBJ whole genome shotgun (WGS) entry which is preliminary data.</text>
</comment>
<sequence>MGYVPGDKKKYDKDKMRRVVISLKHEVLALSQLGLIVISIEDKLNYLEQPIPPALVVPAGQHVAPEILAAHNAWIKGSKEIAGLMLMTMEPEIQKNLETLHVHEMLLELKTLFAQQVEQELLQTTAFGHPVTLGLSVSLILIGLYKEFDGFVQNYNMQILGKTNNELHAMLKLHEQTLPKNNAHALHAIRAGKVQKVNKHKKSQLQMASRGQNHGKGKNKQAYASKPKIPPPPKREDPAKDSICHECGETRHWKMNCPQYLAELLKKKKNAASGAGGSVYADQGELLLFRNLSAQRKSKDDWLRHNIFYTRCTSHGKVCDIIIDGGSFENVLSLNMVKKLQLKTEDHPHPYHLTWLDKKKEFKVSKRCLVQFSIGEKYKDEVVCDVVPIDSCHLLLCIYHQKEKEIPFLSKFAMFREVRDVKKCYALVTFEENKVTPEHPSIVQHLLNEFADVIPEEMPPGLPPMRDIQHGIDFILEASIPNKTTYRMSLKDHEELQHQVEELMAKVYLKESKSLFVVPTLLVPKKDGAWGIGYHQIRMRPGDEWKKAFKTRDGLFEWLVMPFGLSNAPSTFMRLMNDVFKSFIRKFVVVYFDDILVYSKDKDQHVSHLREVFNTLREQNLYANLKKCDFFSDSLGLYRFSTVIAPITECLKGGTFKWGKEAQKRFELIKEKLKKQAYCIFSEKLSDSRQKYFTYGKEFYVIVRALDHWSQYLLSKPIFLYSDLEVLKCINRQHKLDHLRTLWVEFLQAYTFVIKHKADSQN</sequence>
<dbReference type="InterPro" id="IPR043128">
    <property type="entry name" value="Rev_trsase/Diguanyl_cyclase"/>
</dbReference>
<organism evidence="10">
    <name type="scientific">Tanacetum cinerariifolium</name>
    <name type="common">Dalmatian daisy</name>
    <name type="synonym">Chrysanthemum cinerariifolium</name>
    <dbReference type="NCBI Taxonomy" id="118510"/>
    <lineage>
        <taxon>Eukaryota</taxon>
        <taxon>Viridiplantae</taxon>
        <taxon>Streptophyta</taxon>
        <taxon>Embryophyta</taxon>
        <taxon>Tracheophyta</taxon>
        <taxon>Spermatophyta</taxon>
        <taxon>Magnoliopsida</taxon>
        <taxon>eudicotyledons</taxon>
        <taxon>Gunneridae</taxon>
        <taxon>Pentapetalae</taxon>
        <taxon>asterids</taxon>
        <taxon>campanulids</taxon>
        <taxon>Asterales</taxon>
        <taxon>Asteraceae</taxon>
        <taxon>Asteroideae</taxon>
        <taxon>Anthemideae</taxon>
        <taxon>Anthemidinae</taxon>
        <taxon>Tanacetum</taxon>
    </lineage>
</organism>
<proteinExistence type="predicted"/>
<keyword evidence="2" id="KW-0548">Nucleotidyltransferase</keyword>
<gene>
    <name evidence="10" type="ORF">Tci_406678</name>
</gene>
<feature type="domain" description="Reverse transcriptase RNase H-like" evidence="9">
    <location>
        <begin position="676"/>
        <end position="750"/>
    </location>
</feature>
<dbReference type="InterPro" id="IPR043502">
    <property type="entry name" value="DNA/RNA_pol_sf"/>
</dbReference>
<evidence type="ECO:0000313" key="10">
    <source>
        <dbReference type="EMBL" id="GEY34704.1"/>
    </source>
</evidence>
<dbReference type="GO" id="GO:0003676">
    <property type="term" value="F:nucleic acid binding"/>
    <property type="evidence" value="ECO:0007669"/>
    <property type="project" value="InterPro"/>
</dbReference>
<dbReference type="GO" id="GO:0008270">
    <property type="term" value="F:zinc ion binding"/>
    <property type="evidence" value="ECO:0007669"/>
    <property type="project" value="InterPro"/>
</dbReference>
<evidence type="ECO:0000256" key="1">
    <source>
        <dbReference type="ARBA" id="ARBA00022679"/>
    </source>
</evidence>
<protein>
    <recommendedName>
        <fullName evidence="11">Reverse transcriptase</fullName>
    </recommendedName>
</protein>
<evidence type="ECO:0000256" key="7">
    <source>
        <dbReference type="SAM" id="MobiDB-lite"/>
    </source>
</evidence>
<evidence type="ECO:0000259" key="8">
    <source>
        <dbReference type="Pfam" id="PF00078"/>
    </source>
</evidence>
<keyword evidence="4" id="KW-0255">Endonuclease</keyword>
<dbReference type="SUPFAM" id="SSF57756">
    <property type="entry name" value="Retrovirus zinc finger-like domains"/>
    <property type="match status" value="1"/>
</dbReference>
<dbReference type="PANTHER" id="PTHR35046">
    <property type="entry name" value="ZINC KNUCKLE (CCHC-TYPE) FAMILY PROTEIN"/>
    <property type="match status" value="1"/>
</dbReference>
<dbReference type="Gene3D" id="3.30.70.270">
    <property type="match status" value="1"/>
</dbReference>
<keyword evidence="6" id="KW-0695">RNA-directed DNA polymerase</keyword>
<feature type="domain" description="Reverse transcriptase" evidence="8">
    <location>
        <begin position="533"/>
        <end position="632"/>
    </location>
</feature>
<dbReference type="CDD" id="cd00303">
    <property type="entry name" value="retropepsin_like"/>
    <property type="match status" value="1"/>
</dbReference>